<reference evidence="2" key="1">
    <citation type="submission" date="2020-10" db="EMBL/GenBank/DDBJ databases">
        <authorList>
            <person name="Gilroy R."/>
        </authorList>
    </citation>
    <scope>NUCLEOTIDE SEQUENCE</scope>
    <source>
        <strain evidence="2">F6-4510</strain>
    </source>
</reference>
<proteinExistence type="predicted"/>
<evidence type="ECO:0000313" key="2">
    <source>
        <dbReference type="EMBL" id="MBO8434345.1"/>
    </source>
</evidence>
<evidence type="ECO:0000256" key="1">
    <source>
        <dbReference type="SAM" id="Coils"/>
    </source>
</evidence>
<comment type="caution">
    <text evidence="2">The sequence shown here is derived from an EMBL/GenBank/DDBJ whole genome shotgun (WGS) entry which is preliminary data.</text>
</comment>
<accession>A0A9D9H0S6</accession>
<dbReference type="AlphaFoldDB" id="A0A9D9H0S6"/>
<feature type="coiled-coil region" evidence="1">
    <location>
        <begin position="104"/>
        <end position="139"/>
    </location>
</feature>
<gene>
    <name evidence="2" type="ORF">IAC55_03365</name>
</gene>
<dbReference type="EMBL" id="JADIMX010000065">
    <property type="protein sequence ID" value="MBO8434345.1"/>
    <property type="molecule type" value="Genomic_DNA"/>
</dbReference>
<dbReference type="Proteomes" id="UP000823611">
    <property type="component" value="Unassembled WGS sequence"/>
</dbReference>
<organism evidence="2 3">
    <name type="scientific">Candidatus Fimicola merdigallinarum</name>
    <dbReference type="NCBI Taxonomy" id="2840819"/>
    <lineage>
        <taxon>Bacteria</taxon>
        <taxon>Bacillati</taxon>
        <taxon>Bacillota</taxon>
        <taxon>Clostridia</taxon>
        <taxon>Lachnospirales</taxon>
        <taxon>Lachnospiraceae</taxon>
        <taxon>Lachnospiraceae incertae sedis</taxon>
        <taxon>Candidatus Fimicola</taxon>
    </lineage>
</organism>
<evidence type="ECO:0000313" key="3">
    <source>
        <dbReference type="Proteomes" id="UP000823611"/>
    </source>
</evidence>
<sequence length="156" mass="18186">MKKIFELEMEVKRAEEGVGVNISFAGGILGRVSEVMNKEDQEKLNKCVEEMSSVIRNIVLRDLLEGTGIDFQDVIKSGESRVITDEKEIEKELDKRRKSNTDILKKMREEKEEIYNSLSQKEKEEIDEYERELEKCKTIDEQIVLTLSKIEEILSR</sequence>
<keyword evidence="1" id="KW-0175">Coiled coil</keyword>
<reference evidence="2" key="2">
    <citation type="journal article" date="2021" name="PeerJ">
        <title>Extensive microbial diversity within the chicken gut microbiome revealed by metagenomics and culture.</title>
        <authorList>
            <person name="Gilroy R."/>
            <person name="Ravi A."/>
            <person name="Getino M."/>
            <person name="Pursley I."/>
            <person name="Horton D.L."/>
            <person name="Alikhan N.F."/>
            <person name="Baker D."/>
            <person name="Gharbi K."/>
            <person name="Hall N."/>
            <person name="Watson M."/>
            <person name="Adriaenssens E.M."/>
            <person name="Foster-Nyarko E."/>
            <person name="Jarju S."/>
            <person name="Secka A."/>
            <person name="Antonio M."/>
            <person name="Oren A."/>
            <person name="Chaudhuri R.R."/>
            <person name="La Ragione R."/>
            <person name="Hildebrand F."/>
            <person name="Pallen M.J."/>
        </authorList>
    </citation>
    <scope>NUCLEOTIDE SEQUENCE</scope>
    <source>
        <strain evidence="2">F6-4510</strain>
    </source>
</reference>
<name>A0A9D9H0S6_9FIRM</name>
<protein>
    <submittedName>
        <fullName evidence="2">Uncharacterized protein</fullName>
    </submittedName>
</protein>